<gene>
    <name evidence="2" type="ORF">RIF25_13955</name>
</gene>
<dbReference type="Proteomes" id="UP001268256">
    <property type="component" value="Unassembled WGS sequence"/>
</dbReference>
<name>A0AAE4FVN6_9CYAN</name>
<keyword evidence="3" id="KW-1185">Reference proteome</keyword>
<dbReference type="InterPro" id="IPR002509">
    <property type="entry name" value="NODB_dom"/>
</dbReference>
<dbReference type="PANTHER" id="PTHR43123:SF1">
    <property type="entry name" value="POLYSACCHARIDE DEACETYLASE-RELATED"/>
    <property type="match status" value="1"/>
</dbReference>
<dbReference type="EMBL" id="JAVMIP010000018">
    <property type="protein sequence ID" value="MDS3861906.1"/>
    <property type="molecule type" value="Genomic_DNA"/>
</dbReference>
<dbReference type="PROSITE" id="PS51318">
    <property type="entry name" value="TAT"/>
    <property type="match status" value="1"/>
</dbReference>
<protein>
    <submittedName>
        <fullName evidence="2">Polysaccharide deacetylase family protein</fullName>
    </submittedName>
</protein>
<dbReference type="RefSeq" id="WP_322879129.1">
    <property type="nucleotide sequence ID" value="NZ_JAVMIP010000018.1"/>
</dbReference>
<evidence type="ECO:0000313" key="2">
    <source>
        <dbReference type="EMBL" id="MDS3861906.1"/>
    </source>
</evidence>
<dbReference type="Gene3D" id="3.20.20.370">
    <property type="entry name" value="Glycoside hydrolase/deacetylase"/>
    <property type="match status" value="1"/>
</dbReference>
<dbReference type="InterPro" id="IPR006311">
    <property type="entry name" value="TAT_signal"/>
</dbReference>
<proteinExistence type="predicted"/>
<organism evidence="2 3">
    <name type="scientific">Pseudocalidococcus azoricus BACA0444</name>
    <dbReference type="NCBI Taxonomy" id="2918990"/>
    <lineage>
        <taxon>Bacteria</taxon>
        <taxon>Bacillati</taxon>
        <taxon>Cyanobacteriota</taxon>
        <taxon>Cyanophyceae</taxon>
        <taxon>Acaryochloridales</taxon>
        <taxon>Thermosynechococcaceae</taxon>
        <taxon>Pseudocalidococcus</taxon>
        <taxon>Pseudocalidococcus azoricus</taxon>
    </lineage>
</organism>
<feature type="domain" description="NodB homology" evidence="1">
    <location>
        <begin position="83"/>
        <end position="301"/>
    </location>
</feature>
<dbReference type="Pfam" id="PF01522">
    <property type="entry name" value="Polysacc_deac_1"/>
    <property type="match status" value="1"/>
</dbReference>
<reference evidence="3" key="1">
    <citation type="submission" date="2023-07" db="EMBL/GenBank/DDBJ databases">
        <authorList>
            <person name="Luz R."/>
            <person name="Cordeiro R."/>
            <person name="Fonseca A."/>
            <person name="Goncalves V."/>
        </authorList>
    </citation>
    <scope>NUCLEOTIDE SEQUENCE [LARGE SCALE GENOMIC DNA]</scope>
    <source>
        <strain evidence="3">BACA0444</strain>
    </source>
</reference>
<dbReference type="PROSITE" id="PS51677">
    <property type="entry name" value="NODB"/>
    <property type="match status" value="1"/>
</dbReference>
<sequence length="336" mass="38595">MHRRDLFKQGLAAGAGAIATYAMMRPQSAQAQTRSNTVKPGQFWPDGIRMPVSLSLMFETGSQPATGAPTPFGNFTPPPGIYDLPTITWYRYGYTEGVPRILDVLDKYKIKITSHMSGRTVEMYPDRAREIVQRGHEAAAHGWNWDNEFNMTFDEEKAFIKRNVDMIYKVTGQRAVGYNAPGLRGSVNVLNVLNDLGFLYHIDDVSRDEPFIVKLLNGKTIVVVPYAVYMNDIRAYEARFFSSEQYLIELKNSFDRLYEESAYRRRMMAVTMHDRLQRPEHVQTFNEFLEYIIKKPGVTFMKKIDIANFANNDPNTIRENIADVYPNVPNFEKKTT</sequence>
<dbReference type="InterPro" id="IPR011330">
    <property type="entry name" value="Glyco_hydro/deAcase_b/a-brl"/>
</dbReference>
<comment type="caution">
    <text evidence="2">The sequence shown here is derived from an EMBL/GenBank/DDBJ whole genome shotgun (WGS) entry which is preliminary data.</text>
</comment>
<dbReference type="AlphaFoldDB" id="A0AAE4FVN6"/>
<dbReference type="PANTHER" id="PTHR43123">
    <property type="entry name" value="POLYSACCHARIDE DEACETYLASE-RELATED"/>
    <property type="match status" value="1"/>
</dbReference>
<evidence type="ECO:0000259" key="1">
    <source>
        <dbReference type="PROSITE" id="PS51677"/>
    </source>
</evidence>
<evidence type="ECO:0000313" key="3">
    <source>
        <dbReference type="Proteomes" id="UP001268256"/>
    </source>
</evidence>
<dbReference type="GO" id="GO:0005975">
    <property type="term" value="P:carbohydrate metabolic process"/>
    <property type="evidence" value="ECO:0007669"/>
    <property type="project" value="InterPro"/>
</dbReference>
<accession>A0AAE4FVN6</accession>
<dbReference type="SUPFAM" id="SSF88713">
    <property type="entry name" value="Glycoside hydrolase/deacetylase"/>
    <property type="match status" value="1"/>
</dbReference>
<dbReference type="GO" id="GO:0016810">
    <property type="term" value="F:hydrolase activity, acting on carbon-nitrogen (but not peptide) bonds"/>
    <property type="evidence" value="ECO:0007669"/>
    <property type="project" value="InterPro"/>
</dbReference>